<dbReference type="InterPro" id="IPR016064">
    <property type="entry name" value="NAD/diacylglycerol_kinase_sf"/>
</dbReference>
<keyword evidence="7" id="KW-0594">Phospholipid biosynthesis</keyword>
<dbReference type="EMBL" id="JADCKC010000001">
    <property type="protein sequence ID" value="MBE5036481.1"/>
    <property type="molecule type" value="Genomic_DNA"/>
</dbReference>
<dbReference type="InterPro" id="IPR045540">
    <property type="entry name" value="YegS/DAGK_C"/>
</dbReference>
<accession>A0ABR9R024</accession>
<comment type="cofactor">
    <cofactor evidence="1">
        <name>Mg(2+)</name>
        <dbReference type="ChEBI" id="CHEBI:18420"/>
    </cofactor>
</comment>
<keyword evidence="5" id="KW-0418">Kinase</keyword>
<keyword evidence="11" id="KW-1185">Reference proteome</keyword>
<evidence type="ECO:0000313" key="10">
    <source>
        <dbReference type="EMBL" id="MBE5036481.1"/>
    </source>
</evidence>
<comment type="caution">
    <text evidence="10">The sequence shown here is derived from an EMBL/GenBank/DDBJ whole genome shotgun (WGS) entry which is preliminary data.</text>
</comment>
<dbReference type="Gene3D" id="3.40.50.10330">
    <property type="entry name" value="Probable inorganic polyphosphate/atp-NAD kinase, domain 1"/>
    <property type="match status" value="1"/>
</dbReference>
<evidence type="ECO:0000256" key="3">
    <source>
        <dbReference type="ARBA" id="ARBA00022679"/>
    </source>
</evidence>
<comment type="similarity">
    <text evidence="2">Belongs to the diacylglycerol/lipid kinase family.</text>
</comment>
<feature type="domain" description="DAGKc" evidence="9">
    <location>
        <begin position="1"/>
        <end position="130"/>
    </location>
</feature>
<dbReference type="Pfam" id="PF00781">
    <property type="entry name" value="DAGK_cat"/>
    <property type="match status" value="1"/>
</dbReference>
<evidence type="ECO:0000256" key="1">
    <source>
        <dbReference type="ARBA" id="ARBA00001946"/>
    </source>
</evidence>
<evidence type="ECO:0000259" key="9">
    <source>
        <dbReference type="PROSITE" id="PS50146"/>
    </source>
</evidence>
<dbReference type="PANTHER" id="PTHR12358:SF54">
    <property type="entry name" value="SPHINGOSINE KINASE RELATED PROTEIN"/>
    <property type="match status" value="1"/>
</dbReference>
<dbReference type="PROSITE" id="PS50146">
    <property type="entry name" value="DAGK"/>
    <property type="match status" value="1"/>
</dbReference>
<dbReference type="InterPro" id="IPR001206">
    <property type="entry name" value="Diacylglycerol_kinase_cat_dom"/>
</dbReference>
<keyword evidence="7" id="KW-0443">Lipid metabolism</keyword>
<dbReference type="SUPFAM" id="SSF111331">
    <property type="entry name" value="NAD kinase/diacylglycerol kinase-like"/>
    <property type="match status" value="1"/>
</dbReference>
<keyword evidence="4" id="KW-0547">Nucleotide-binding</keyword>
<dbReference type="SMART" id="SM00046">
    <property type="entry name" value="DAGKc"/>
    <property type="match status" value="1"/>
</dbReference>
<keyword evidence="8" id="KW-1208">Phospholipid metabolism</keyword>
<dbReference type="InterPro" id="IPR017438">
    <property type="entry name" value="ATP-NAD_kinase_N"/>
</dbReference>
<dbReference type="Gene3D" id="2.60.200.40">
    <property type="match status" value="1"/>
</dbReference>
<evidence type="ECO:0000256" key="8">
    <source>
        <dbReference type="ARBA" id="ARBA00023264"/>
    </source>
</evidence>
<evidence type="ECO:0000256" key="2">
    <source>
        <dbReference type="ARBA" id="ARBA00005983"/>
    </source>
</evidence>
<dbReference type="Pfam" id="PF19279">
    <property type="entry name" value="YegS_C"/>
    <property type="match status" value="1"/>
</dbReference>
<name>A0ABR9R024_9FIRM</name>
<reference evidence="10 11" key="1">
    <citation type="submission" date="2020-10" db="EMBL/GenBank/DDBJ databases">
        <title>ChiBAC.</title>
        <authorList>
            <person name="Zenner C."/>
            <person name="Hitch T.C.A."/>
            <person name="Clavel T."/>
        </authorList>
    </citation>
    <scope>NUCLEOTIDE SEQUENCE [LARGE SCALE GENOMIC DNA]</scope>
    <source>
        <strain evidence="10 11">DSM 109015</strain>
    </source>
</reference>
<keyword evidence="7" id="KW-0444">Lipid biosynthesis</keyword>
<evidence type="ECO:0000256" key="5">
    <source>
        <dbReference type="ARBA" id="ARBA00022777"/>
    </source>
</evidence>
<organism evidence="10 11">
    <name type="scientific">Gemmiger gallinarum</name>
    <dbReference type="NCBI Taxonomy" id="2779354"/>
    <lineage>
        <taxon>Bacteria</taxon>
        <taxon>Bacillati</taxon>
        <taxon>Bacillota</taxon>
        <taxon>Clostridia</taxon>
        <taxon>Eubacteriales</taxon>
        <taxon>Gemmiger</taxon>
    </lineage>
</organism>
<evidence type="ECO:0000313" key="11">
    <source>
        <dbReference type="Proteomes" id="UP000768567"/>
    </source>
</evidence>
<keyword evidence="3" id="KW-0808">Transferase</keyword>
<dbReference type="RefSeq" id="WP_193499790.1">
    <property type="nucleotide sequence ID" value="NZ_JADCKC010000001.1"/>
</dbReference>
<dbReference type="Proteomes" id="UP000768567">
    <property type="component" value="Unassembled WGS sequence"/>
</dbReference>
<dbReference type="PANTHER" id="PTHR12358">
    <property type="entry name" value="SPHINGOSINE KINASE"/>
    <property type="match status" value="1"/>
</dbReference>
<evidence type="ECO:0000256" key="7">
    <source>
        <dbReference type="ARBA" id="ARBA00023209"/>
    </source>
</evidence>
<proteinExistence type="inferred from homology"/>
<keyword evidence="6" id="KW-0067">ATP-binding</keyword>
<evidence type="ECO:0000256" key="6">
    <source>
        <dbReference type="ARBA" id="ARBA00022840"/>
    </source>
</evidence>
<sequence length="318" mass="34722">MKRIFIINPVAGPRNPAEMLRPKIASAAETYRESVEILETTHKGHAREITEQYAASGEPVAVYACGGDGTFNEVVQAAVGKPWVMAGCVPCGSGNDFVRNFGGRDAFLDIKSQLDAQPCPVDTIRTEYGYSVAICAAGLDAKVAYGIPKFKRLPGCGGSMAYKLSIVEVFFGPLTSRLRIVLDGREQVGEYLMMAICNGRVYGGGYSAAPYAMMDDGLLDVVLVRPIPRLKIPGFLTRYREGLHLNRDGEIAPEFQPYMSFCRVRRVELESLGRHLLIVTLDGECAPRKVLHAEVCPKNLTILLPKGLAPDKMAVKKP</sequence>
<dbReference type="InterPro" id="IPR050187">
    <property type="entry name" value="Lipid_Phosphate_FormReg"/>
</dbReference>
<gene>
    <name evidence="10" type="ORF">INF35_01560</name>
</gene>
<evidence type="ECO:0000256" key="4">
    <source>
        <dbReference type="ARBA" id="ARBA00022741"/>
    </source>
</evidence>
<protein>
    <submittedName>
        <fullName evidence="10">Protein BmrU</fullName>
    </submittedName>
</protein>